<keyword evidence="1" id="KW-0521">NADP</keyword>
<dbReference type="Gene3D" id="3.90.25.10">
    <property type="entry name" value="UDP-galactose 4-epimerase, domain 1"/>
    <property type="match status" value="1"/>
</dbReference>
<organism evidence="4 5">
    <name type="scientific">Usitatibacter rugosus</name>
    <dbReference type="NCBI Taxonomy" id="2732067"/>
    <lineage>
        <taxon>Bacteria</taxon>
        <taxon>Pseudomonadati</taxon>
        <taxon>Pseudomonadota</taxon>
        <taxon>Betaproteobacteria</taxon>
        <taxon>Nitrosomonadales</taxon>
        <taxon>Usitatibacteraceae</taxon>
        <taxon>Usitatibacter</taxon>
    </lineage>
</organism>
<dbReference type="GO" id="GO:0016491">
    <property type="term" value="F:oxidoreductase activity"/>
    <property type="evidence" value="ECO:0007669"/>
    <property type="project" value="UniProtKB-KW"/>
</dbReference>
<gene>
    <name evidence="4" type="primary">denD</name>
    <name evidence="4" type="ORF">DSM104443_03373</name>
</gene>
<dbReference type="Proteomes" id="UP000501534">
    <property type="component" value="Chromosome"/>
</dbReference>
<name>A0A6M4GZJ6_9PROT</name>
<feature type="domain" description="Ketoreductase" evidence="3">
    <location>
        <begin position="1"/>
        <end position="205"/>
    </location>
</feature>
<proteinExistence type="predicted"/>
<reference evidence="4 5" key="1">
    <citation type="submission" date="2020-04" db="EMBL/GenBank/DDBJ databases">
        <title>Usitatibacter rugosus gen. nov., sp. nov. and Usitatibacter palustris sp. nov., novel members of Usitatibacteraceae fam. nov. within the order Nitrosomonadales isolated from soil.</title>
        <authorList>
            <person name="Huber K.J."/>
            <person name="Neumann-Schaal M."/>
            <person name="Geppert A."/>
            <person name="Luckner M."/>
            <person name="Wanner G."/>
            <person name="Overmann J."/>
        </authorList>
    </citation>
    <scope>NUCLEOTIDE SEQUENCE [LARGE SCALE GENOMIC DNA]</scope>
    <source>
        <strain evidence="4 5">0125_3</strain>
    </source>
</reference>
<keyword evidence="2" id="KW-0119">Carbohydrate metabolism</keyword>
<dbReference type="Pfam" id="PF01370">
    <property type="entry name" value="Epimerase"/>
    <property type="match status" value="1"/>
</dbReference>
<keyword evidence="5" id="KW-1185">Reference proteome</keyword>
<evidence type="ECO:0000256" key="1">
    <source>
        <dbReference type="ARBA" id="ARBA00022857"/>
    </source>
</evidence>
<sequence>MRILITGGGGFLGSRLAQALLARDPAAKITLLDVAFPNPPDGRFTAITGDLASPDVFARALPADTDAVFHLAAVVSGGAEADFDLGYHVNLDGTRALLEACRKLAKPPKVVYASSVAAFGGKLPDVLDDTTTPTPQTSYGTQKVIGEYLVADWTRKGMIDGRSLRLPTIVVRPGKPNLAASSFASSIIREPLAGVAVDCPVPDTTGVWILSPRRVVDAFVHAYDLPASAWPTSRVVNLPGITLTVREMIDAMATVAGAEKAKLVRFVPDARIQGIVKTWPVRFRTDKALEMGFKADESFEDAVRQHGNAG</sequence>
<dbReference type="InterPro" id="IPR001509">
    <property type="entry name" value="Epimerase_deHydtase"/>
</dbReference>
<dbReference type="InterPro" id="IPR057326">
    <property type="entry name" value="KR_dom"/>
</dbReference>
<protein>
    <submittedName>
        <fullName evidence="4">D-erythronate dehydrogenase</fullName>
        <ecNumber evidence="4">1.1.1.410</ecNumber>
    </submittedName>
</protein>
<dbReference type="PANTHER" id="PTHR43103">
    <property type="entry name" value="NUCLEOSIDE-DIPHOSPHATE-SUGAR EPIMERASE"/>
    <property type="match status" value="1"/>
</dbReference>
<dbReference type="SUPFAM" id="SSF51735">
    <property type="entry name" value="NAD(P)-binding Rossmann-fold domains"/>
    <property type="match status" value="1"/>
</dbReference>
<evidence type="ECO:0000259" key="3">
    <source>
        <dbReference type="SMART" id="SM00822"/>
    </source>
</evidence>
<dbReference type="AlphaFoldDB" id="A0A6M4GZJ6"/>
<dbReference type="PANTHER" id="PTHR43103:SF3">
    <property type="entry name" value="ADP-L-GLYCERO-D-MANNO-HEPTOSE-6-EPIMERASE"/>
    <property type="match status" value="1"/>
</dbReference>
<dbReference type="EC" id="1.1.1.410" evidence="4"/>
<dbReference type="Gene3D" id="3.40.50.720">
    <property type="entry name" value="NAD(P)-binding Rossmann-like Domain"/>
    <property type="match status" value="1"/>
</dbReference>
<dbReference type="SMART" id="SM00822">
    <property type="entry name" value="PKS_KR"/>
    <property type="match status" value="1"/>
</dbReference>
<dbReference type="InterPro" id="IPR036291">
    <property type="entry name" value="NAD(P)-bd_dom_sf"/>
</dbReference>
<dbReference type="InterPro" id="IPR050005">
    <property type="entry name" value="DenD"/>
</dbReference>
<accession>A0A6M4GZJ6</accession>
<dbReference type="NCBIfam" id="NF043036">
    <property type="entry name" value="ErythonDh"/>
    <property type="match status" value="1"/>
</dbReference>
<evidence type="ECO:0000313" key="5">
    <source>
        <dbReference type="Proteomes" id="UP000501534"/>
    </source>
</evidence>
<dbReference type="CDD" id="cd05238">
    <property type="entry name" value="Gne_like_SDR_e"/>
    <property type="match status" value="1"/>
</dbReference>
<evidence type="ECO:0000313" key="4">
    <source>
        <dbReference type="EMBL" id="QJR12288.1"/>
    </source>
</evidence>
<keyword evidence="4" id="KW-0560">Oxidoreductase</keyword>
<dbReference type="KEGG" id="uru:DSM104443_03373"/>
<dbReference type="EMBL" id="CP053069">
    <property type="protein sequence ID" value="QJR12288.1"/>
    <property type="molecule type" value="Genomic_DNA"/>
</dbReference>
<evidence type="ECO:0000256" key="2">
    <source>
        <dbReference type="ARBA" id="ARBA00023277"/>
    </source>
</evidence>